<gene>
    <name evidence="2" type="ORF">RUM44_010654</name>
</gene>
<evidence type="ECO:0000313" key="3">
    <source>
        <dbReference type="Proteomes" id="UP001359485"/>
    </source>
</evidence>
<dbReference type="EMBL" id="JAWJWF010000046">
    <property type="protein sequence ID" value="KAK6623798.1"/>
    <property type="molecule type" value="Genomic_DNA"/>
</dbReference>
<feature type="compositionally biased region" description="Basic and acidic residues" evidence="1">
    <location>
        <begin position="8"/>
        <end position="35"/>
    </location>
</feature>
<feature type="region of interest" description="Disordered" evidence="1">
    <location>
        <begin position="198"/>
        <end position="230"/>
    </location>
</feature>
<dbReference type="Proteomes" id="UP001359485">
    <property type="component" value="Unassembled WGS sequence"/>
</dbReference>
<feature type="compositionally biased region" description="Basic and acidic residues" evidence="1">
    <location>
        <begin position="79"/>
        <end position="100"/>
    </location>
</feature>
<feature type="compositionally biased region" description="Basic and acidic residues" evidence="1">
    <location>
        <begin position="262"/>
        <end position="274"/>
    </location>
</feature>
<comment type="caution">
    <text evidence="2">The sequence shown here is derived from an EMBL/GenBank/DDBJ whole genome shotgun (WGS) entry which is preliminary data.</text>
</comment>
<protein>
    <submittedName>
        <fullName evidence="2">Uncharacterized protein</fullName>
    </submittedName>
</protein>
<feature type="region of interest" description="Disordered" evidence="1">
    <location>
        <begin position="1"/>
        <end position="137"/>
    </location>
</feature>
<evidence type="ECO:0000256" key="1">
    <source>
        <dbReference type="SAM" id="MobiDB-lite"/>
    </source>
</evidence>
<evidence type="ECO:0000313" key="2">
    <source>
        <dbReference type="EMBL" id="KAK6623798.1"/>
    </source>
</evidence>
<organism evidence="2 3">
    <name type="scientific">Polyplax serrata</name>
    <name type="common">Common mouse louse</name>
    <dbReference type="NCBI Taxonomy" id="468196"/>
    <lineage>
        <taxon>Eukaryota</taxon>
        <taxon>Metazoa</taxon>
        <taxon>Ecdysozoa</taxon>
        <taxon>Arthropoda</taxon>
        <taxon>Hexapoda</taxon>
        <taxon>Insecta</taxon>
        <taxon>Pterygota</taxon>
        <taxon>Neoptera</taxon>
        <taxon>Paraneoptera</taxon>
        <taxon>Psocodea</taxon>
        <taxon>Troctomorpha</taxon>
        <taxon>Phthiraptera</taxon>
        <taxon>Anoplura</taxon>
        <taxon>Polyplacidae</taxon>
        <taxon>Polyplax</taxon>
    </lineage>
</organism>
<reference evidence="2 3" key="1">
    <citation type="submission" date="2023-09" db="EMBL/GenBank/DDBJ databases">
        <title>Genomes of two closely related lineages of the louse Polyplax serrata with different host specificities.</title>
        <authorList>
            <person name="Martinu J."/>
            <person name="Tarabai H."/>
            <person name="Stefka J."/>
            <person name="Hypsa V."/>
        </authorList>
    </citation>
    <scope>NUCLEOTIDE SEQUENCE [LARGE SCALE GENOMIC DNA]</scope>
    <source>
        <strain evidence="2">98ZLc_SE</strain>
    </source>
</reference>
<proteinExistence type="predicted"/>
<feature type="compositionally biased region" description="Polar residues" evidence="1">
    <location>
        <begin position="251"/>
        <end position="261"/>
    </location>
</feature>
<feature type="compositionally biased region" description="Polar residues" evidence="1">
    <location>
        <begin position="207"/>
        <end position="230"/>
    </location>
</feature>
<feature type="region of interest" description="Disordered" evidence="1">
    <location>
        <begin position="154"/>
        <end position="178"/>
    </location>
</feature>
<name>A0ABR1AMT6_POLSC</name>
<sequence>MPLPADSVVKESDPNREGARKKNDLKGETGSKHPEGATFSSASTESTANKALKKTGIPRVKPMKLTTLTVKPSGGLSPPKKDTEKHAAEDKHNVLLDKSKKAGSVVMDKPPIQKKAQRAKGSTTIKKANIPVRSRPTSSVDYIARAMIREDDDFKAGEHKSKTAIQKSKISVKGKDTTEETKPMCKQKFCECPALDKEEDSKKSVDNVKTQSGQVPKQGDTVQNNEPNMPASTCSFFEKLQQGVRSYFASKNSVRTASNSEEPTKPKLTEGGIH</sequence>
<accession>A0ABR1AMT6</accession>
<keyword evidence="3" id="KW-1185">Reference proteome</keyword>
<feature type="region of interest" description="Disordered" evidence="1">
    <location>
        <begin position="251"/>
        <end position="274"/>
    </location>
</feature>
<feature type="compositionally biased region" description="Low complexity" evidence="1">
    <location>
        <begin position="37"/>
        <end position="48"/>
    </location>
</feature>